<keyword evidence="1" id="KW-1133">Transmembrane helix</keyword>
<evidence type="ECO:0000256" key="1">
    <source>
        <dbReference type="SAM" id="Phobius"/>
    </source>
</evidence>
<keyword evidence="1" id="KW-0812">Transmembrane</keyword>
<feature type="transmembrane region" description="Helical" evidence="1">
    <location>
        <begin position="310"/>
        <end position="330"/>
    </location>
</feature>
<proteinExistence type="predicted"/>
<evidence type="ECO:0000313" key="3">
    <source>
        <dbReference type="EMBL" id="SUV19916.1"/>
    </source>
</evidence>
<protein>
    <submittedName>
        <fullName evidence="3">Membrane protein</fullName>
    </submittedName>
</protein>
<dbReference type="AlphaFoldDB" id="A0A2S0JUY9"/>
<reference evidence="3 5" key="2">
    <citation type="submission" date="2018-06" db="EMBL/GenBank/DDBJ databases">
        <authorList>
            <consortium name="Pathogen Informatics"/>
            <person name="Doyle S."/>
        </authorList>
    </citation>
    <scope>NUCLEOTIDE SEQUENCE [LARGE SCALE GENOMIC DNA]</scope>
    <source>
        <strain evidence="3 5">NCTC10338</strain>
    </source>
</reference>
<name>A0A2S0JUY9_LYSSH</name>
<feature type="transmembrane region" description="Helical" evidence="1">
    <location>
        <begin position="255"/>
        <end position="278"/>
    </location>
</feature>
<organism evidence="2 4">
    <name type="scientific">Lysinibacillus sphaericus</name>
    <name type="common">Bacillus sphaericus</name>
    <dbReference type="NCBI Taxonomy" id="1421"/>
    <lineage>
        <taxon>Bacteria</taxon>
        <taxon>Bacillati</taxon>
        <taxon>Bacillota</taxon>
        <taxon>Bacilli</taxon>
        <taxon>Bacillales</taxon>
        <taxon>Bacillaceae</taxon>
        <taxon>Lysinibacillus</taxon>
    </lineage>
</organism>
<dbReference type="GeneID" id="48274697"/>
<dbReference type="Proteomes" id="UP000255295">
    <property type="component" value="Unassembled WGS sequence"/>
</dbReference>
<dbReference type="EMBL" id="UFSZ01000001">
    <property type="protein sequence ID" value="SUV19916.1"/>
    <property type="molecule type" value="Genomic_DNA"/>
</dbReference>
<evidence type="ECO:0000313" key="5">
    <source>
        <dbReference type="Proteomes" id="UP000255295"/>
    </source>
</evidence>
<keyword evidence="1" id="KW-0472">Membrane</keyword>
<sequence length="336" mass="38136">MDLIDAYIYEVIRRIPKKKRDAIGVELKSTIEDMLPEDFSELEVKEALLKLGDPAILAASYQQEPKYLIGPELYSTYMQTIKVVLPWAILITIIVLLVKSIFSFPADGLLLSAIIQAISITIATMIEVVLQVLFWITIAFIITERYGNTKNLLFFMKSNKEWTPEDLKKTKIIDKDNYIPLTDIIFSILGIAIFTFVYLNAAHLIGIYSSDERSGLKFVMPIFNQDTLLSYRPIILFCIVLSMALTIYKWKVRQWTMPIAIISAVLQCMGTIVLIVMANQPDIIHSAAIPYMAAIMETTSTKILFTLDRILLVVITLTILASVFDIYSGFKKAKKR</sequence>
<feature type="transmembrane region" description="Helical" evidence="1">
    <location>
        <begin position="184"/>
        <end position="209"/>
    </location>
</feature>
<gene>
    <name evidence="2" type="ORF">LS41612_00700</name>
    <name evidence="3" type="ORF">NCTC10338_04666</name>
</gene>
<feature type="transmembrane region" description="Helical" evidence="1">
    <location>
        <begin position="114"/>
        <end position="142"/>
    </location>
</feature>
<evidence type="ECO:0000313" key="4">
    <source>
        <dbReference type="Proteomes" id="UP000238825"/>
    </source>
</evidence>
<accession>A0A2S0JUY9</accession>
<dbReference type="RefSeq" id="WP_024364449.1">
    <property type="nucleotide sequence ID" value="NZ_BJNS01000079.1"/>
</dbReference>
<reference evidence="2 4" key="1">
    <citation type="submission" date="2017-03" db="EMBL/GenBank/DDBJ databases">
        <title>The whole genome sequencing and assembly of Lysinibacillus sphaericus DSM 28T strain.</title>
        <authorList>
            <person name="Lee Y.-J."/>
            <person name="Yi H."/>
            <person name="Bahn Y.-S."/>
            <person name="Kim J.F."/>
            <person name="Lee D.-W."/>
        </authorList>
    </citation>
    <scope>NUCLEOTIDE SEQUENCE [LARGE SCALE GENOMIC DNA]</scope>
    <source>
        <strain evidence="2 4">DSM 28</strain>
    </source>
</reference>
<feature type="transmembrane region" description="Helical" evidence="1">
    <location>
        <begin position="83"/>
        <end position="102"/>
    </location>
</feature>
<dbReference type="EMBL" id="CP019980">
    <property type="protein sequence ID" value="AVK94916.1"/>
    <property type="molecule type" value="Genomic_DNA"/>
</dbReference>
<evidence type="ECO:0000313" key="2">
    <source>
        <dbReference type="EMBL" id="AVK94916.1"/>
    </source>
</evidence>
<dbReference type="Proteomes" id="UP000238825">
    <property type="component" value="Chromosome"/>
</dbReference>
<feature type="transmembrane region" description="Helical" evidence="1">
    <location>
        <begin position="229"/>
        <end position="248"/>
    </location>
</feature>